<dbReference type="InterPro" id="IPR038765">
    <property type="entry name" value="Papain-like_cys_pep_sf"/>
</dbReference>
<gene>
    <name evidence="2" type="ORF">GC097_23300</name>
</gene>
<dbReference type="PANTHER" id="PTHR11786">
    <property type="entry name" value="N-HYDROXYARYLAMINE O-ACETYLTRANSFERASE"/>
    <property type="match status" value="1"/>
</dbReference>
<dbReference type="Gene3D" id="3.30.2140.10">
    <property type="entry name" value="Arylamine N-acetyltransferase"/>
    <property type="match status" value="1"/>
</dbReference>
<evidence type="ECO:0000313" key="2">
    <source>
        <dbReference type="EMBL" id="NOV02936.1"/>
    </source>
</evidence>
<sequence length="287" mass="33194">MLTKTEITAYLNRIGIEEIQAPTRAFLFDLHRAHVANVSWQTLDIYAGRPTSIDVQETVQLMINHRSGYCFHLNGAFAALLRALGYQISWHRAGVQPIGEEPRINSFHLGVTVRLRNETGEIEPWIVDVGLGDMPYEPLPLQFGEYQQGPAKYQVTSSSVAEHGWRLEHDPLHAYAGVDYSPEVVQDLDLFIPNHEYYSRSSDSPWINLFLLRQRHALESNELRGCVWKKWDHSGVESTEIASQNHWLEVMSSIFNERLVTYSGLERDELWKRVKKQHEDWKKLTNK</sequence>
<reference evidence="2 3" key="1">
    <citation type="submission" date="2019-10" db="EMBL/GenBank/DDBJ databases">
        <title>Description of Paenibacillus pedi sp. nov.</title>
        <authorList>
            <person name="Carlier A."/>
            <person name="Qi S."/>
        </authorList>
    </citation>
    <scope>NUCLEOTIDE SEQUENCE [LARGE SCALE GENOMIC DNA]</scope>
    <source>
        <strain evidence="2 3">LMG 31457</strain>
    </source>
</reference>
<dbReference type="PANTHER" id="PTHR11786:SF0">
    <property type="entry name" value="ARYLAMINE N-ACETYLTRANSFERASE 4-RELATED"/>
    <property type="match status" value="1"/>
</dbReference>
<keyword evidence="3" id="KW-1185">Reference proteome</keyword>
<dbReference type="SUPFAM" id="SSF54001">
    <property type="entry name" value="Cysteine proteinases"/>
    <property type="match status" value="1"/>
</dbReference>
<dbReference type="Pfam" id="PF00797">
    <property type="entry name" value="Acetyltransf_2"/>
    <property type="match status" value="1"/>
</dbReference>
<name>A0ABX1ZT10_9BACL</name>
<dbReference type="Gene3D" id="2.40.128.150">
    <property type="entry name" value="Cysteine proteinases"/>
    <property type="match status" value="1"/>
</dbReference>
<evidence type="ECO:0000313" key="3">
    <source>
        <dbReference type="Proteomes" id="UP000618579"/>
    </source>
</evidence>
<accession>A0ABX1ZT10</accession>
<dbReference type="InterPro" id="IPR001447">
    <property type="entry name" value="Arylamine_N-AcTrfase"/>
</dbReference>
<dbReference type="Proteomes" id="UP000618579">
    <property type="component" value="Unassembled WGS sequence"/>
</dbReference>
<comment type="similarity">
    <text evidence="1">Belongs to the arylamine N-acetyltransferase family.</text>
</comment>
<dbReference type="EMBL" id="WHNZ01000049">
    <property type="protein sequence ID" value="NOV02936.1"/>
    <property type="molecule type" value="Genomic_DNA"/>
</dbReference>
<evidence type="ECO:0000256" key="1">
    <source>
        <dbReference type="ARBA" id="ARBA00006547"/>
    </source>
</evidence>
<organism evidence="2 3">
    <name type="scientific">Paenibacillus planticolens</name>
    <dbReference type="NCBI Taxonomy" id="2654976"/>
    <lineage>
        <taxon>Bacteria</taxon>
        <taxon>Bacillati</taxon>
        <taxon>Bacillota</taxon>
        <taxon>Bacilli</taxon>
        <taxon>Bacillales</taxon>
        <taxon>Paenibacillaceae</taxon>
        <taxon>Paenibacillus</taxon>
    </lineage>
</organism>
<proteinExistence type="inferred from homology"/>
<comment type="caution">
    <text evidence="2">The sequence shown here is derived from an EMBL/GenBank/DDBJ whole genome shotgun (WGS) entry which is preliminary data.</text>
</comment>
<dbReference type="RefSeq" id="WP_171685766.1">
    <property type="nucleotide sequence ID" value="NZ_WHNZ01000049.1"/>
</dbReference>
<protein>
    <submittedName>
        <fullName evidence="2">Arylamine N-acetyltransferase</fullName>
    </submittedName>
</protein>